<gene>
    <name evidence="3" type="ORF">MYP_1122</name>
</gene>
<evidence type="ECO:0000256" key="1">
    <source>
        <dbReference type="SAM" id="MobiDB-lite"/>
    </source>
</evidence>
<protein>
    <submittedName>
        <fullName evidence="3">Uncharacterized protein</fullName>
    </submittedName>
</protein>
<proteinExistence type="predicted"/>
<dbReference type="AlphaFoldDB" id="A0A098LBV4"/>
<feature type="compositionally biased region" description="Polar residues" evidence="1">
    <location>
        <begin position="25"/>
        <end position="37"/>
    </location>
</feature>
<dbReference type="OrthoDB" id="9924696at2"/>
<sequence>MKKLTALAFVVAFSGVVFLSKAQNNGSFKGQTGILTDTTKKDQKAKPVATAPTESDSTKSKK</sequence>
<accession>A0A098LBV4</accession>
<dbReference type="Proteomes" id="UP000030185">
    <property type="component" value="Unassembled WGS sequence"/>
</dbReference>
<organism evidence="3 4">
    <name type="scientific">Sporocytophaga myxococcoides</name>
    <dbReference type="NCBI Taxonomy" id="153721"/>
    <lineage>
        <taxon>Bacteria</taxon>
        <taxon>Pseudomonadati</taxon>
        <taxon>Bacteroidota</taxon>
        <taxon>Cytophagia</taxon>
        <taxon>Cytophagales</taxon>
        <taxon>Cytophagaceae</taxon>
        <taxon>Sporocytophaga</taxon>
    </lineage>
</organism>
<evidence type="ECO:0000313" key="3">
    <source>
        <dbReference type="EMBL" id="GAL83894.1"/>
    </source>
</evidence>
<keyword evidence="4" id="KW-1185">Reference proteome</keyword>
<feature type="chain" id="PRO_5001944892" evidence="2">
    <location>
        <begin position="23"/>
        <end position="62"/>
    </location>
</feature>
<feature type="signal peptide" evidence="2">
    <location>
        <begin position="1"/>
        <end position="22"/>
    </location>
</feature>
<name>A0A098LBV4_9BACT</name>
<keyword evidence="2" id="KW-0732">Signal</keyword>
<dbReference type="RefSeq" id="WP_045459620.1">
    <property type="nucleotide sequence ID" value="NZ_BBLT01000002.1"/>
</dbReference>
<evidence type="ECO:0000313" key="4">
    <source>
        <dbReference type="Proteomes" id="UP000030185"/>
    </source>
</evidence>
<comment type="caution">
    <text evidence="3">The sequence shown here is derived from an EMBL/GenBank/DDBJ whole genome shotgun (WGS) entry which is preliminary data.</text>
</comment>
<reference evidence="3 4" key="1">
    <citation type="submission" date="2014-09" db="EMBL/GenBank/DDBJ databases">
        <title>Sporocytophaga myxococcoides PG-01 genome sequencing.</title>
        <authorList>
            <person name="Liu L."/>
            <person name="Gao P.J."/>
            <person name="Chen G.J."/>
            <person name="Wang L.S."/>
        </authorList>
    </citation>
    <scope>NUCLEOTIDE SEQUENCE [LARGE SCALE GENOMIC DNA]</scope>
    <source>
        <strain evidence="3 4">PG-01</strain>
    </source>
</reference>
<evidence type="ECO:0000256" key="2">
    <source>
        <dbReference type="SAM" id="SignalP"/>
    </source>
</evidence>
<feature type="region of interest" description="Disordered" evidence="1">
    <location>
        <begin position="25"/>
        <end position="62"/>
    </location>
</feature>
<dbReference type="EMBL" id="BBLT01000002">
    <property type="protein sequence ID" value="GAL83894.1"/>
    <property type="molecule type" value="Genomic_DNA"/>
</dbReference>